<reference evidence="1" key="1">
    <citation type="submission" date="2014-09" db="EMBL/GenBank/DDBJ databases">
        <authorList>
            <person name="Magalhaes I.L.F."/>
            <person name="Oliveira U."/>
            <person name="Santos F.R."/>
            <person name="Vidigal T.H.D.A."/>
            <person name="Brescovit A.D."/>
            <person name="Santos A.J."/>
        </authorList>
    </citation>
    <scope>NUCLEOTIDE SEQUENCE</scope>
    <source>
        <tissue evidence="1">Shoot tissue taken approximately 20 cm above the soil surface</tissue>
    </source>
</reference>
<dbReference type="AlphaFoldDB" id="A0A0A9AJ35"/>
<organism evidence="1">
    <name type="scientific">Arundo donax</name>
    <name type="common">Giant reed</name>
    <name type="synonym">Donax arundinaceus</name>
    <dbReference type="NCBI Taxonomy" id="35708"/>
    <lineage>
        <taxon>Eukaryota</taxon>
        <taxon>Viridiplantae</taxon>
        <taxon>Streptophyta</taxon>
        <taxon>Embryophyta</taxon>
        <taxon>Tracheophyta</taxon>
        <taxon>Spermatophyta</taxon>
        <taxon>Magnoliopsida</taxon>
        <taxon>Liliopsida</taxon>
        <taxon>Poales</taxon>
        <taxon>Poaceae</taxon>
        <taxon>PACMAD clade</taxon>
        <taxon>Arundinoideae</taxon>
        <taxon>Arundineae</taxon>
        <taxon>Arundo</taxon>
    </lineage>
</organism>
<protein>
    <submittedName>
        <fullName evidence="1">Uncharacterized protein</fullName>
    </submittedName>
</protein>
<dbReference type="EMBL" id="GBRH01248002">
    <property type="protein sequence ID" value="JAD49893.1"/>
    <property type="molecule type" value="Transcribed_RNA"/>
</dbReference>
<sequence length="75" mass="8813">MMSKCVWALLNEEITDLIAAAYVNDPKEWILFMMENLEHSHFIKLLVGCWAIWHARRKAINEQVFQIPLSTHGFI</sequence>
<reference evidence="1" key="2">
    <citation type="journal article" date="2015" name="Data Brief">
        <title>Shoot transcriptome of the giant reed, Arundo donax.</title>
        <authorList>
            <person name="Barrero R.A."/>
            <person name="Guerrero F.D."/>
            <person name="Moolhuijzen P."/>
            <person name="Goolsby J.A."/>
            <person name="Tidwell J."/>
            <person name="Bellgard S.E."/>
            <person name="Bellgard M.I."/>
        </authorList>
    </citation>
    <scope>NUCLEOTIDE SEQUENCE</scope>
    <source>
        <tissue evidence="1">Shoot tissue taken approximately 20 cm above the soil surface</tissue>
    </source>
</reference>
<evidence type="ECO:0000313" key="1">
    <source>
        <dbReference type="EMBL" id="JAD49893.1"/>
    </source>
</evidence>
<proteinExistence type="predicted"/>
<name>A0A0A9AJ35_ARUDO</name>
<accession>A0A0A9AJ35</accession>